<evidence type="ECO:0000313" key="4">
    <source>
        <dbReference type="Proteomes" id="UP000033647"/>
    </source>
</evidence>
<dbReference type="STRING" id="1047168.A0A0F4GKV5"/>
<dbReference type="PRINTS" id="PR00111">
    <property type="entry name" value="ABHYDROLASE"/>
</dbReference>
<dbReference type="InterPro" id="IPR000073">
    <property type="entry name" value="AB_hydrolase_1"/>
</dbReference>
<comment type="caution">
    <text evidence="3">The sequence shown here is derived from an EMBL/GenBank/DDBJ whole genome shotgun (WGS) entry which is preliminary data.</text>
</comment>
<dbReference type="InterPro" id="IPR050266">
    <property type="entry name" value="AB_hydrolase_sf"/>
</dbReference>
<dbReference type="AlphaFoldDB" id="A0A0F4GKV5"/>
<keyword evidence="4" id="KW-1185">Reference proteome</keyword>
<dbReference type="Gene3D" id="3.40.50.1820">
    <property type="entry name" value="alpha/beta hydrolase"/>
    <property type="match status" value="1"/>
</dbReference>
<evidence type="ECO:0000259" key="2">
    <source>
        <dbReference type="Pfam" id="PF12146"/>
    </source>
</evidence>
<keyword evidence="3" id="KW-0378">Hydrolase</keyword>
<reference evidence="3 4" key="1">
    <citation type="submission" date="2015-03" db="EMBL/GenBank/DDBJ databases">
        <title>RNA-seq based gene annotation and comparative genomics of four Zymoseptoria species reveal species-specific pathogenicity related genes and transposable element activity.</title>
        <authorList>
            <person name="Grandaubert J."/>
            <person name="Bhattacharyya A."/>
            <person name="Stukenbrock E.H."/>
        </authorList>
    </citation>
    <scope>NUCLEOTIDE SEQUENCE [LARGE SCALE GENOMIC DNA]</scope>
    <source>
        <strain evidence="3 4">Zb18110</strain>
    </source>
</reference>
<accession>A0A0F4GKV5</accession>
<dbReference type="EMBL" id="LAFY01000590">
    <property type="protein sequence ID" value="KJX96830.1"/>
    <property type="molecule type" value="Genomic_DNA"/>
</dbReference>
<name>A0A0F4GKV5_9PEZI</name>
<evidence type="ECO:0000313" key="3">
    <source>
        <dbReference type="EMBL" id="KJX96830.1"/>
    </source>
</evidence>
<dbReference type="OrthoDB" id="408373at2759"/>
<sequence length="411" mass="44701">MDSVSAVTSYLQRLNLRDHDVYLAATTAVLLISAAVVARRETQTRPVIYRAPRPRSSVTEQNANILVPYPRDCMPGGRDVETPHGRVRVYEWGPRDGRKVLFIHGISTPCIALAPMARLLSAEGCRVMLFDMWGRGYSDAPDPKIYRQDIGLFSSQVFSVLASSPLDWCGDGFALVGYSLGGGIAASFASYYPSLVRSLVLLAPGGLIDPKRMSVSSHLLYGGLLPDWMVNSIVRLRLKMGGEPRMRPLPNRQTTVQITSAIEEETPDPAAVPGQEGWISIFDGRPKVSPDTAVAWQVDAHPGFLPSFVSSLKHGPIYDVHDRYRVLGEQCEAARAGLDEEQDTAGLREGKVLLIVGVQDTVILPDETADAAVQAIGVANIEVLKLKGGHDLPIANAQGCVDAIVEFWEGF</sequence>
<feature type="domain" description="Serine aminopeptidase S33" evidence="2">
    <location>
        <begin position="99"/>
        <end position="230"/>
    </location>
</feature>
<gene>
    <name evidence="3" type="ORF">TI39_contig598g00011</name>
</gene>
<keyword evidence="1" id="KW-0472">Membrane</keyword>
<organism evidence="3 4">
    <name type="scientific">Zymoseptoria brevis</name>
    <dbReference type="NCBI Taxonomy" id="1047168"/>
    <lineage>
        <taxon>Eukaryota</taxon>
        <taxon>Fungi</taxon>
        <taxon>Dikarya</taxon>
        <taxon>Ascomycota</taxon>
        <taxon>Pezizomycotina</taxon>
        <taxon>Dothideomycetes</taxon>
        <taxon>Dothideomycetidae</taxon>
        <taxon>Mycosphaerellales</taxon>
        <taxon>Mycosphaerellaceae</taxon>
        <taxon>Zymoseptoria</taxon>
    </lineage>
</organism>
<feature type="transmembrane region" description="Helical" evidence="1">
    <location>
        <begin position="21"/>
        <end position="38"/>
    </location>
</feature>
<dbReference type="InterPro" id="IPR022742">
    <property type="entry name" value="Hydrolase_4"/>
</dbReference>
<evidence type="ECO:0000256" key="1">
    <source>
        <dbReference type="SAM" id="Phobius"/>
    </source>
</evidence>
<dbReference type="Proteomes" id="UP000033647">
    <property type="component" value="Unassembled WGS sequence"/>
</dbReference>
<dbReference type="GO" id="GO:0016787">
    <property type="term" value="F:hydrolase activity"/>
    <property type="evidence" value="ECO:0007669"/>
    <property type="project" value="UniProtKB-KW"/>
</dbReference>
<proteinExistence type="predicted"/>
<dbReference type="Pfam" id="PF12146">
    <property type="entry name" value="Hydrolase_4"/>
    <property type="match status" value="1"/>
</dbReference>
<dbReference type="InterPro" id="IPR029058">
    <property type="entry name" value="AB_hydrolase_fold"/>
</dbReference>
<keyword evidence="1" id="KW-1133">Transmembrane helix</keyword>
<keyword evidence="1" id="KW-0812">Transmembrane</keyword>
<dbReference type="PANTHER" id="PTHR43798">
    <property type="entry name" value="MONOACYLGLYCEROL LIPASE"/>
    <property type="match status" value="1"/>
</dbReference>
<dbReference type="SUPFAM" id="SSF53474">
    <property type="entry name" value="alpha/beta-Hydrolases"/>
    <property type="match status" value="1"/>
</dbReference>
<protein>
    <submittedName>
        <fullName evidence="3">Alpha/beta-hydrolase like protein</fullName>
    </submittedName>
</protein>